<dbReference type="Pfam" id="PF22113">
    <property type="entry name" value="Mtrc-MtrF_II-IV_dom"/>
    <property type="match status" value="2"/>
</dbReference>
<evidence type="ECO:0000256" key="1">
    <source>
        <dbReference type="ARBA" id="ARBA00022729"/>
    </source>
</evidence>
<feature type="domain" description="Outer membrane cytochrome MtrC/MtrF-like" evidence="3">
    <location>
        <begin position="653"/>
        <end position="819"/>
    </location>
</feature>
<dbReference type="InterPro" id="IPR054336">
    <property type="entry name" value="OmcA-like_N"/>
</dbReference>
<dbReference type="NCBIfam" id="TIGR03507">
    <property type="entry name" value="decahem_SO1788"/>
    <property type="match status" value="1"/>
</dbReference>
<keyword evidence="1" id="KW-0732">Signal</keyword>
<keyword evidence="5" id="KW-1185">Reference proteome</keyword>
<dbReference type="InterPro" id="IPR020014">
    <property type="entry name" value="Decahaem_cyt-c_OmcA/MtrC"/>
</dbReference>
<dbReference type="Proteomes" id="UP001499988">
    <property type="component" value="Unassembled WGS sequence"/>
</dbReference>
<dbReference type="SUPFAM" id="SSF48695">
    <property type="entry name" value="Multiheme cytochromes"/>
    <property type="match status" value="1"/>
</dbReference>
<dbReference type="PANTHER" id="PTHR35038:SF6">
    <property type="entry name" value="SURFACE LOCALIZED DECAHEME CYTOCHROME C LIPOPROTEIN"/>
    <property type="match status" value="1"/>
</dbReference>
<dbReference type="InterPro" id="IPR036280">
    <property type="entry name" value="Multihaem_cyt_sf"/>
</dbReference>
<feature type="domain" description="Outer membrane cytochrome MtrC/MtrF-like" evidence="3">
    <location>
        <begin position="269"/>
        <end position="426"/>
    </location>
</feature>
<comment type="caution">
    <text evidence="4">The sequence shown here is derived from an EMBL/GenBank/DDBJ whole genome shotgun (WGS) entry which is preliminary data.</text>
</comment>
<dbReference type="InterPro" id="IPR054337">
    <property type="entry name" value="Mtrc-MtrF-like_dom_II/IV"/>
</dbReference>
<evidence type="ECO:0000259" key="2">
    <source>
        <dbReference type="Pfam" id="PF22112"/>
    </source>
</evidence>
<organism evidence="4 5">
    <name type="scientific">Ferrimonas pelagia</name>
    <dbReference type="NCBI Taxonomy" id="1177826"/>
    <lineage>
        <taxon>Bacteria</taxon>
        <taxon>Pseudomonadati</taxon>
        <taxon>Pseudomonadota</taxon>
        <taxon>Gammaproteobacteria</taxon>
        <taxon>Alteromonadales</taxon>
        <taxon>Ferrimonadaceae</taxon>
        <taxon>Ferrimonas</taxon>
    </lineage>
</organism>
<gene>
    <name evidence="4" type="ORF">GCM10023333_11380</name>
</gene>
<protein>
    <submittedName>
        <fullName evidence="4">OmcA/MtrC family decaheme c-type cytochrome</fullName>
    </submittedName>
</protein>
<sequence length="821" mass="87140">MTHSTHFDVNPQTQDGPMKTFTQHKTWRALLLAGTATLVLAGCPGDGDDGSDGADGSPGEVNVNIDSATSLNAQITAAAISDDGTVTVDFDLTTANGVAVAGLEVEDSVDRIGMGIAKYFDLQKRSRPLAASAFTEDPTLFKGTKADQWTSYINAVVDPGDVNVEDSFPEDWDANAGAQIQAGIETSCGSECVEATGNGSYRYTFSLPLDQYPVIDGLDTSFDANLTHRVTMELRRFRGDVKEALVNTYYDFIPATGAEASADETRELVVLEQACLRCHSNDYDNSAAHPLILHGGARFELQNCTVCHTTYSGDPETGATIDLGSMVHQIHKAEYFMIGFGGNGNDFRELTFPANGNECGVCHLEGDDAPAQATNWYFHRQEACLSCHEKFAPEDWDGTARSLFHDDSFTPYAEGNCAGCHADDTNPDGSAIYHSAQSLAITNAREAYAYELGNGTYDAEAGTLSFTLTWAANTAPETDPNVSAFWVSAAAFDGLEYDLGGTRGDSDGVFGRHKSRIAFDLTTANTADSPVTSIVNESSVTYTVSQIDAELKDLFAQTGQGFLTGKLFVCADSSVVDMDTSTLVPIACDNTETRVTETIVAGNQASFSTDGSDIDLRRVVAMEMGCVNCHAEQADFSAAHVGTRGDEEYPPNSDCGSCHAGTPNTAVALTDGSCVSCHNPGGSAHSNKAFERGFDYKVMIHQIHAGTRSERRTTDLEITYPDTPANCLTCHAEGQLDLATLPAVPAFVADDGEFSPTVAACASCHATSEEANAAAVAHFRQNGGVFAGTVGQYEAEGNSESCATCHAAGRSSGYDVVHGLE</sequence>
<feature type="domain" description="OmcA-like N-terminal" evidence="2">
    <location>
        <begin position="72"/>
        <end position="258"/>
    </location>
</feature>
<evidence type="ECO:0000313" key="5">
    <source>
        <dbReference type="Proteomes" id="UP001499988"/>
    </source>
</evidence>
<dbReference type="Pfam" id="PF22112">
    <property type="entry name" value="OmcA-like_N"/>
    <property type="match status" value="1"/>
</dbReference>
<proteinExistence type="predicted"/>
<evidence type="ECO:0000313" key="4">
    <source>
        <dbReference type="EMBL" id="GAA4879243.1"/>
    </source>
</evidence>
<dbReference type="RefSeq" id="WP_345334273.1">
    <property type="nucleotide sequence ID" value="NZ_BAABJZ010000015.1"/>
</dbReference>
<name>A0ABP9EHU9_9GAMM</name>
<dbReference type="Gene3D" id="1.10.1130.10">
    <property type="entry name" value="Flavocytochrome C3, Chain A"/>
    <property type="match status" value="1"/>
</dbReference>
<dbReference type="EMBL" id="BAABJZ010000015">
    <property type="protein sequence ID" value="GAA4879243.1"/>
    <property type="molecule type" value="Genomic_DNA"/>
</dbReference>
<reference evidence="5" key="1">
    <citation type="journal article" date="2019" name="Int. J. Syst. Evol. Microbiol.">
        <title>The Global Catalogue of Microorganisms (GCM) 10K type strain sequencing project: providing services to taxonomists for standard genome sequencing and annotation.</title>
        <authorList>
            <consortium name="The Broad Institute Genomics Platform"/>
            <consortium name="The Broad Institute Genome Sequencing Center for Infectious Disease"/>
            <person name="Wu L."/>
            <person name="Ma J."/>
        </authorList>
    </citation>
    <scope>NUCLEOTIDE SEQUENCE [LARGE SCALE GENOMIC DNA]</scope>
    <source>
        <strain evidence="5">JCM 18401</strain>
    </source>
</reference>
<dbReference type="Gene3D" id="3.90.10.10">
    <property type="entry name" value="Cytochrome C3"/>
    <property type="match status" value="1"/>
</dbReference>
<evidence type="ECO:0000259" key="3">
    <source>
        <dbReference type="Pfam" id="PF22113"/>
    </source>
</evidence>
<dbReference type="InterPro" id="IPR051829">
    <property type="entry name" value="Multiheme_Cytochr_ET"/>
</dbReference>
<dbReference type="PANTHER" id="PTHR35038">
    <property type="entry name" value="DISSIMILATORY SULFITE REDUCTASE SIRA"/>
    <property type="match status" value="1"/>
</dbReference>
<accession>A0ABP9EHU9</accession>